<sequence length="182" mass="19703">AVPVFAGLFRGYTFQSLDVVKNNTLVPTVIHGSTDGYLYEHGQPLGSIWDHALKSGTVAIEHVVVGTTLGHDIRINKIYDRLDLSFRAQSDMTGLTFSLATPNATTVSTSFTVVSGNAVWDDAIWDTNTWAVEGLEAHSTLGLNSDGRWARPKIVHQATGERFGLNGWQIGAYVDGDDPASK</sequence>
<gene>
    <name evidence="1" type="ORF">LCGC14_2644360</name>
</gene>
<dbReference type="EMBL" id="LAZR01045688">
    <property type="protein sequence ID" value="KKK98279.1"/>
    <property type="molecule type" value="Genomic_DNA"/>
</dbReference>
<reference evidence="1" key="1">
    <citation type="journal article" date="2015" name="Nature">
        <title>Complex archaea that bridge the gap between prokaryotes and eukaryotes.</title>
        <authorList>
            <person name="Spang A."/>
            <person name="Saw J.H."/>
            <person name="Jorgensen S.L."/>
            <person name="Zaremba-Niedzwiedzka K."/>
            <person name="Martijn J."/>
            <person name="Lind A.E."/>
            <person name="van Eijk R."/>
            <person name="Schleper C."/>
            <person name="Guy L."/>
            <person name="Ettema T.J."/>
        </authorList>
    </citation>
    <scope>NUCLEOTIDE SEQUENCE</scope>
</reference>
<protein>
    <submittedName>
        <fullName evidence="1">Uncharacterized protein</fullName>
    </submittedName>
</protein>
<comment type="caution">
    <text evidence="1">The sequence shown here is derived from an EMBL/GenBank/DDBJ whole genome shotgun (WGS) entry which is preliminary data.</text>
</comment>
<dbReference type="AlphaFoldDB" id="A0A0F9C748"/>
<feature type="non-terminal residue" evidence="1">
    <location>
        <position position="1"/>
    </location>
</feature>
<evidence type="ECO:0000313" key="1">
    <source>
        <dbReference type="EMBL" id="KKK98279.1"/>
    </source>
</evidence>
<accession>A0A0F9C748</accession>
<organism evidence="1">
    <name type="scientific">marine sediment metagenome</name>
    <dbReference type="NCBI Taxonomy" id="412755"/>
    <lineage>
        <taxon>unclassified sequences</taxon>
        <taxon>metagenomes</taxon>
        <taxon>ecological metagenomes</taxon>
    </lineage>
</organism>
<proteinExistence type="predicted"/>
<name>A0A0F9C748_9ZZZZ</name>